<feature type="non-terminal residue" evidence="2">
    <location>
        <position position="1"/>
    </location>
</feature>
<comment type="caution">
    <text evidence="2">The sequence shown here is derived from an EMBL/GenBank/DDBJ whole genome shotgun (WGS) entry which is preliminary data.</text>
</comment>
<evidence type="ECO:0000313" key="2">
    <source>
        <dbReference type="EMBL" id="GMT31208.1"/>
    </source>
</evidence>
<keyword evidence="3" id="KW-1185">Reference proteome</keyword>
<feature type="compositionally biased region" description="Basic residues" evidence="1">
    <location>
        <begin position="142"/>
        <end position="154"/>
    </location>
</feature>
<evidence type="ECO:0000313" key="3">
    <source>
        <dbReference type="Proteomes" id="UP001432322"/>
    </source>
</evidence>
<dbReference type="AlphaFoldDB" id="A0AAV5WKP8"/>
<proteinExistence type="predicted"/>
<dbReference type="Proteomes" id="UP001432322">
    <property type="component" value="Unassembled WGS sequence"/>
</dbReference>
<feature type="compositionally biased region" description="Polar residues" evidence="1">
    <location>
        <begin position="158"/>
        <end position="169"/>
    </location>
</feature>
<feature type="compositionally biased region" description="Basic and acidic residues" evidence="1">
    <location>
        <begin position="101"/>
        <end position="126"/>
    </location>
</feature>
<accession>A0AAV5WKP8</accession>
<name>A0AAV5WKP8_9BILA</name>
<organism evidence="2 3">
    <name type="scientific">Pristionchus fissidentatus</name>
    <dbReference type="NCBI Taxonomy" id="1538716"/>
    <lineage>
        <taxon>Eukaryota</taxon>
        <taxon>Metazoa</taxon>
        <taxon>Ecdysozoa</taxon>
        <taxon>Nematoda</taxon>
        <taxon>Chromadorea</taxon>
        <taxon>Rhabditida</taxon>
        <taxon>Rhabditina</taxon>
        <taxon>Diplogasteromorpha</taxon>
        <taxon>Diplogasteroidea</taxon>
        <taxon>Neodiplogasteridae</taxon>
        <taxon>Pristionchus</taxon>
    </lineage>
</organism>
<evidence type="ECO:0000256" key="1">
    <source>
        <dbReference type="SAM" id="MobiDB-lite"/>
    </source>
</evidence>
<sequence>PEMSSDLNEKLQELEGFRKKAFDYAASDRLGDVMSHTFELMISVVKDGMKGKNLEYAVKSLESKRQLAIEHDVKDNLPLRDLMYGLCECYGNMIETLMEKEKGKTSTENEGEKEAENVEKEVKQEEPDSADDENVDAGKESTKKKRDAKGRKEKKQLQPASAANANDEATTAPAKEVKPEVVDLEYENQSSEHTSRASSSVRAISVKREATTPPPSPATASRPAKRQQAKLTSFFVKKPKTEVVDVEETNA</sequence>
<protein>
    <submittedName>
        <fullName evidence="2">Uncharacterized protein</fullName>
    </submittedName>
</protein>
<reference evidence="2" key="1">
    <citation type="submission" date="2023-10" db="EMBL/GenBank/DDBJ databases">
        <title>Genome assembly of Pristionchus species.</title>
        <authorList>
            <person name="Yoshida K."/>
            <person name="Sommer R.J."/>
        </authorList>
    </citation>
    <scope>NUCLEOTIDE SEQUENCE</scope>
    <source>
        <strain evidence="2">RS5133</strain>
    </source>
</reference>
<feature type="region of interest" description="Disordered" evidence="1">
    <location>
        <begin position="101"/>
        <end position="229"/>
    </location>
</feature>
<dbReference type="EMBL" id="BTSY01000006">
    <property type="protein sequence ID" value="GMT31208.1"/>
    <property type="molecule type" value="Genomic_DNA"/>
</dbReference>
<gene>
    <name evidence="2" type="ORF">PFISCL1PPCAC_22505</name>
</gene>